<dbReference type="PANTHER" id="PTHR30404">
    <property type="entry name" value="N-ACETYLMURAMOYL-L-ALANINE AMIDASE"/>
    <property type="match status" value="1"/>
</dbReference>
<dbReference type="EMBL" id="LNQE01001856">
    <property type="protein sequence ID" value="KUG04177.1"/>
    <property type="molecule type" value="Genomic_DNA"/>
</dbReference>
<dbReference type="Gene3D" id="3.40.630.40">
    <property type="entry name" value="Zn-dependent exopeptidases"/>
    <property type="match status" value="1"/>
</dbReference>
<dbReference type="SMART" id="SM00646">
    <property type="entry name" value="Ami_3"/>
    <property type="match status" value="1"/>
</dbReference>
<keyword evidence="1 3" id="KW-0378">Hydrolase</keyword>
<dbReference type="SUPFAM" id="SSF53187">
    <property type="entry name" value="Zn-dependent exopeptidases"/>
    <property type="match status" value="1"/>
</dbReference>
<evidence type="ECO:0000256" key="1">
    <source>
        <dbReference type="ARBA" id="ARBA00022801"/>
    </source>
</evidence>
<evidence type="ECO:0000313" key="3">
    <source>
        <dbReference type="EMBL" id="KUG04177.1"/>
    </source>
</evidence>
<comment type="caution">
    <text evidence="3">The sequence shown here is derived from an EMBL/GenBank/DDBJ whole genome shotgun (WGS) entry which is preliminary data.</text>
</comment>
<reference evidence="3" key="1">
    <citation type="journal article" date="2015" name="Proc. Natl. Acad. Sci. U.S.A.">
        <title>Networks of energetic and metabolic interactions define dynamics in microbial communities.</title>
        <authorList>
            <person name="Embree M."/>
            <person name="Liu J.K."/>
            <person name="Al-Bassam M.M."/>
            <person name="Zengler K."/>
        </authorList>
    </citation>
    <scope>NUCLEOTIDE SEQUENCE</scope>
</reference>
<dbReference type="PANTHER" id="PTHR30404:SF0">
    <property type="entry name" value="N-ACETYLMURAMOYL-L-ALANINE AMIDASE AMIC"/>
    <property type="match status" value="1"/>
</dbReference>
<dbReference type="InterPro" id="IPR014234">
    <property type="entry name" value="Spore_CwlD"/>
</dbReference>
<dbReference type="AlphaFoldDB" id="A0A0W8E6X3"/>
<organism evidence="3">
    <name type="scientific">hydrocarbon metagenome</name>
    <dbReference type="NCBI Taxonomy" id="938273"/>
    <lineage>
        <taxon>unclassified sequences</taxon>
        <taxon>metagenomes</taxon>
        <taxon>ecological metagenomes</taxon>
    </lineage>
</organism>
<dbReference type="GO" id="GO:0008745">
    <property type="term" value="F:N-acetylmuramoyl-L-alanine amidase activity"/>
    <property type="evidence" value="ECO:0007669"/>
    <property type="project" value="UniProtKB-EC"/>
</dbReference>
<protein>
    <submittedName>
        <fullName evidence="3">N-acetylmuramoyl-l-alanine amidase</fullName>
        <ecNumber evidence="3">3.5.1.28</ecNumber>
    </submittedName>
</protein>
<name>A0A0W8E6X3_9ZZZZ</name>
<sequence length="228" mass="25242">MILLFVLCIIAVVGADTGEKEVLSYGLANKIIVVDAGHGGPDPGAVRGKYVEKDITLQVSNKLADYLSQAGALVIMIREDDRDLAEDSSSSRKRSDLKRRVEIANEAGADLYISIHTNADPSSRWSGAQTFYHSGSERSKVTAVMIQEELTRILGNTKRKAKPGTYYILSRTEMPSVIVEMGFISNPREAQQLSEDQYQSRLAYAVFSGIAKSEIRDYDEDIQDYPGW</sequence>
<dbReference type="GO" id="GO:0009253">
    <property type="term" value="P:peptidoglycan catabolic process"/>
    <property type="evidence" value="ECO:0007669"/>
    <property type="project" value="InterPro"/>
</dbReference>
<dbReference type="Pfam" id="PF01520">
    <property type="entry name" value="Amidase_3"/>
    <property type="match status" value="1"/>
</dbReference>
<dbReference type="NCBIfam" id="TIGR02883">
    <property type="entry name" value="spore_cwlD"/>
    <property type="match status" value="1"/>
</dbReference>
<dbReference type="GO" id="GO:0030288">
    <property type="term" value="C:outer membrane-bounded periplasmic space"/>
    <property type="evidence" value="ECO:0007669"/>
    <property type="project" value="TreeGrafter"/>
</dbReference>
<dbReference type="CDD" id="cd02696">
    <property type="entry name" value="MurNAc-LAA"/>
    <property type="match status" value="1"/>
</dbReference>
<gene>
    <name evidence="3" type="ORF">ASZ90_018397</name>
</gene>
<dbReference type="EC" id="3.5.1.28" evidence="3"/>
<feature type="domain" description="MurNAc-LAA" evidence="2">
    <location>
        <begin position="101"/>
        <end position="211"/>
    </location>
</feature>
<dbReference type="InterPro" id="IPR050695">
    <property type="entry name" value="N-acetylmuramoyl_amidase_3"/>
</dbReference>
<evidence type="ECO:0000259" key="2">
    <source>
        <dbReference type="SMART" id="SM00646"/>
    </source>
</evidence>
<accession>A0A0W8E6X3</accession>
<proteinExistence type="predicted"/>
<dbReference type="InterPro" id="IPR002508">
    <property type="entry name" value="MurNAc-LAA_cat"/>
</dbReference>